<dbReference type="AlphaFoldDB" id="A0A067PL46"/>
<evidence type="ECO:0000313" key="3">
    <source>
        <dbReference type="Proteomes" id="UP000027265"/>
    </source>
</evidence>
<dbReference type="InParanoid" id="A0A067PL46"/>
<dbReference type="EMBL" id="KL197728">
    <property type="protein sequence ID" value="KDQ54555.1"/>
    <property type="molecule type" value="Genomic_DNA"/>
</dbReference>
<reference evidence="3" key="1">
    <citation type="journal article" date="2014" name="Proc. Natl. Acad. Sci. U.S.A.">
        <title>Extensive sampling of basidiomycete genomes demonstrates inadequacy of the white-rot/brown-rot paradigm for wood decay fungi.</title>
        <authorList>
            <person name="Riley R."/>
            <person name="Salamov A.A."/>
            <person name="Brown D.W."/>
            <person name="Nagy L.G."/>
            <person name="Floudas D."/>
            <person name="Held B.W."/>
            <person name="Levasseur A."/>
            <person name="Lombard V."/>
            <person name="Morin E."/>
            <person name="Otillar R."/>
            <person name="Lindquist E.A."/>
            <person name="Sun H."/>
            <person name="LaButti K.M."/>
            <person name="Schmutz J."/>
            <person name="Jabbour D."/>
            <person name="Luo H."/>
            <person name="Baker S.E."/>
            <person name="Pisabarro A.G."/>
            <person name="Walton J.D."/>
            <person name="Blanchette R.A."/>
            <person name="Henrissat B."/>
            <person name="Martin F."/>
            <person name="Cullen D."/>
            <person name="Hibbett D.S."/>
            <person name="Grigoriev I.V."/>
        </authorList>
    </citation>
    <scope>NUCLEOTIDE SEQUENCE [LARGE SCALE GENOMIC DNA]</scope>
    <source>
        <strain evidence="3">MUCL 33604</strain>
    </source>
</reference>
<accession>A0A067PL46</accession>
<evidence type="ECO:0000313" key="2">
    <source>
        <dbReference type="EMBL" id="KDQ54555.1"/>
    </source>
</evidence>
<dbReference type="Proteomes" id="UP000027265">
    <property type="component" value="Unassembled WGS sequence"/>
</dbReference>
<gene>
    <name evidence="2" type="ORF">JAAARDRAFT_398193</name>
</gene>
<name>A0A067PL46_9AGAM</name>
<keyword evidence="3" id="KW-1185">Reference proteome</keyword>
<proteinExistence type="predicted"/>
<dbReference type="HOGENOM" id="CLU_1111540_0_0_1"/>
<sequence>MMLRLTNGHGNDIDKNTKTSSQPIDSTSTSSPLFPTKRTQRDSFSMSSLASSTSSPHTSSTLSTSSHSSPKSSSTLPTLSLKSFTSTLESRISPLKTCTSVFKLETSVACFRICASLAWSKLWRARMVRCWVVDWVRRWVRMWRVLGSGIEERSLLVCCWSVWDGMGRGMASVDICLDVGPTFCMPWLLKHCARAGRVINCGGSRPRTIRSRKLYACSPLCQSVSRCRNKSVLTGVLWRRATPRGNEYVN</sequence>
<feature type="region of interest" description="Disordered" evidence="1">
    <location>
        <begin position="1"/>
        <end position="77"/>
    </location>
</feature>
<organism evidence="2 3">
    <name type="scientific">Jaapia argillacea MUCL 33604</name>
    <dbReference type="NCBI Taxonomy" id="933084"/>
    <lineage>
        <taxon>Eukaryota</taxon>
        <taxon>Fungi</taxon>
        <taxon>Dikarya</taxon>
        <taxon>Basidiomycota</taxon>
        <taxon>Agaricomycotina</taxon>
        <taxon>Agaricomycetes</taxon>
        <taxon>Agaricomycetidae</taxon>
        <taxon>Jaapiales</taxon>
        <taxon>Jaapiaceae</taxon>
        <taxon>Jaapia</taxon>
    </lineage>
</organism>
<feature type="compositionally biased region" description="Low complexity" evidence="1">
    <location>
        <begin position="43"/>
        <end position="77"/>
    </location>
</feature>
<evidence type="ECO:0000256" key="1">
    <source>
        <dbReference type="SAM" id="MobiDB-lite"/>
    </source>
</evidence>
<protein>
    <submittedName>
        <fullName evidence="2">Uncharacterized protein</fullName>
    </submittedName>
</protein>
<feature type="compositionally biased region" description="Low complexity" evidence="1">
    <location>
        <begin position="19"/>
        <end position="31"/>
    </location>
</feature>